<comment type="similarity">
    <text evidence="1">Belongs to the YciI family.</text>
</comment>
<evidence type="ECO:0000259" key="2">
    <source>
        <dbReference type="Pfam" id="PF03795"/>
    </source>
</evidence>
<sequence length="114" mass="13139">MPYIIRGYFRQEAEQKRLRLRPAHIRHVISRLPDIVCAGALCGEDRRPQGLFLAVNCVDRDQAESLIAEDPYYQAGLLERVEIEHFMQFAPHENPRILHEELERALQSASACAN</sequence>
<dbReference type="Proteomes" id="UP000189627">
    <property type="component" value="Chromosome 2"/>
</dbReference>
<dbReference type="InterPro" id="IPR051807">
    <property type="entry name" value="Sec-metab_biosynth-assoc"/>
</dbReference>
<dbReference type="InterPro" id="IPR005545">
    <property type="entry name" value="YCII"/>
</dbReference>
<dbReference type="Pfam" id="PF03795">
    <property type="entry name" value="YCII"/>
    <property type="match status" value="1"/>
</dbReference>
<feature type="domain" description="YCII-related" evidence="2">
    <location>
        <begin position="1"/>
        <end position="86"/>
    </location>
</feature>
<dbReference type="PANTHER" id="PTHR33606">
    <property type="entry name" value="PROTEIN YCII"/>
    <property type="match status" value="1"/>
</dbReference>
<dbReference type="AlphaFoldDB" id="A0A1U9V1B7"/>
<dbReference type="RefSeq" id="WP_078200457.1">
    <property type="nucleotide sequence ID" value="NZ_CP017758.1"/>
</dbReference>
<evidence type="ECO:0000256" key="1">
    <source>
        <dbReference type="ARBA" id="ARBA00007689"/>
    </source>
</evidence>
<dbReference type="SUPFAM" id="SSF54909">
    <property type="entry name" value="Dimeric alpha+beta barrel"/>
    <property type="match status" value="1"/>
</dbReference>
<protein>
    <recommendedName>
        <fullName evidence="2">YCII-related domain-containing protein</fullName>
    </recommendedName>
</protein>
<dbReference type="Gene3D" id="3.30.70.1060">
    <property type="entry name" value="Dimeric alpha+beta barrel"/>
    <property type="match status" value="1"/>
</dbReference>
<dbReference type="KEGG" id="cuh:BJN34_30310"/>
<name>A0A1U9V1B7_CUPNE</name>
<organism evidence="3 4">
    <name type="scientific">Cupriavidus necator</name>
    <name type="common">Alcaligenes eutrophus</name>
    <name type="synonym">Ralstonia eutropha</name>
    <dbReference type="NCBI Taxonomy" id="106590"/>
    <lineage>
        <taxon>Bacteria</taxon>
        <taxon>Pseudomonadati</taxon>
        <taxon>Pseudomonadota</taxon>
        <taxon>Betaproteobacteria</taxon>
        <taxon>Burkholderiales</taxon>
        <taxon>Burkholderiaceae</taxon>
        <taxon>Cupriavidus</taxon>
    </lineage>
</organism>
<accession>A0A1U9V1B7</accession>
<dbReference type="PANTHER" id="PTHR33606:SF3">
    <property type="entry name" value="PROTEIN YCII"/>
    <property type="match status" value="1"/>
</dbReference>
<dbReference type="OrthoDB" id="9797014at2"/>
<evidence type="ECO:0000313" key="3">
    <source>
        <dbReference type="EMBL" id="AQV98165.1"/>
    </source>
</evidence>
<dbReference type="EMBL" id="CP017758">
    <property type="protein sequence ID" value="AQV98165.1"/>
    <property type="molecule type" value="Genomic_DNA"/>
</dbReference>
<gene>
    <name evidence="3" type="ORF">BJN34_30310</name>
</gene>
<reference evidence="4" key="1">
    <citation type="submission" date="2017-02" db="EMBL/GenBank/DDBJ databases">
        <title>Complete genome sequence of Cupriavidus necator strain NH9, a 3-chlorobenzoate degrader.</title>
        <authorList>
            <person name="Moriuchi R."/>
            <person name="Dohra H."/>
            <person name="Ogawa N."/>
        </authorList>
    </citation>
    <scope>NUCLEOTIDE SEQUENCE [LARGE SCALE GENOMIC DNA]</scope>
    <source>
        <strain evidence="4">NH9</strain>
    </source>
</reference>
<dbReference type="InterPro" id="IPR011008">
    <property type="entry name" value="Dimeric_a/b-barrel"/>
</dbReference>
<proteinExistence type="inferred from homology"/>
<evidence type="ECO:0000313" key="4">
    <source>
        <dbReference type="Proteomes" id="UP000189627"/>
    </source>
</evidence>